<name>A0A1G7KSR7_9ACTN</name>
<dbReference type="Proteomes" id="UP000199406">
    <property type="component" value="Unassembled WGS sequence"/>
</dbReference>
<dbReference type="RefSeq" id="WP_091765503.1">
    <property type="nucleotide sequence ID" value="NZ_FNBT01000003.1"/>
</dbReference>
<keyword evidence="3" id="KW-1185">Reference proteome</keyword>
<evidence type="ECO:0000313" key="2">
    <source>
        <dbReference type="EMBL" id="SDF40114.1"/>
    </source>
</evidence>
<keyword evidence="1" id="KW-0732">Signal</keyword>
<gene>
    <name evidence="2" type="ORF">SAMN05660662_2044</name>
</gene>
<feature type="chain" id="PRO_5011655026" evidence="1">
    <location>
        <begin position="35"/>
        <end position="317"/>
    </location>
</feature>
<dbReference type="OrthoDB" id="244285at2"/>
<evidence type="ECO:0000313" key="3">
    <source>
        <dbReference type="Proteomes" id="UP000199406"/>
    </source>
</evidence>
<sequence length="317" mass="33573">MTVEQVRIAHGHGRVRRAVALLACLAGMSTTACAAAEGSPGAAPEECIDTSEATRNSVEGTPVWARFCPGPERYTEPAEVPSEALTTHLDLLAHLEERDGEELRAGWPCSELSGGRSYEVQIGYADGRVATIVGRTDPPCTGKLSNGTGVGGPDELGVYGVLMTAFGRQYADAFENSPSDEPLVCPEDPGDPDSVSVDGASASLTTGYVLGVRSPMVLPLTAVRGIVCTWPWGAEEPGIRELTAQEAERVRIGLHAIYGGMVDCQESPDPTHTAVVEDRTGTRRAVTVLDSNCSTVVRSDRDGFGQGYGLGFPWLRR</sequence>
<dbReference type="AlphaFoldDB" id="A0A1G7KSR7"/>
<dbReference type="PROSITE" id="PS51257">
    <property type="entry name" value="PROKAR_LIPOPROTEIN"/>
    <property type="match status" value="1"/>
</dbReference>
<reference evidence="3" key="1">
    <citation type="submission" date="2016-10" db="EMBL/GenBank/DDBJ databases">
        <authorList>
            <person name="Varghese N."/>
            <person name="Submissions S."/>
        </authorList>
    </citation>
    <scope>NUCLEOTIDE SEQUENCE [LARGE SCALE GENOMIC DNA]</scope>
    <source>
        <strain evidence="3">DSM 44268</strain>
    </source>
</reference>
<dbReference type="EMBL" id="FNBT01000003">
    <property type="protein sequence ID" value="SDF40114.1"/>
    <property type="molecule type" value="Genomic_DNA"/>
</dbReference>
<accession>A0A1G7KSR7</accession>
<proteinExistence type="predicted"/>
<protein>
    <submittedName>
        <fullName evidence="2">Uncharacterized protein</fullName>
    </submittedName>
</protein>
<dbReference type="STRING" id="1550231.SAMN05660662_2044"/>
<evidence type="ECO:0000256" key="1">
    <source>
        <dbReference type="SAM" id="SignalP"/>
    </source>
</evidence>
<feature type="signal peptide" evidence="1">
    <location>
        <begin position="1"/>
        <end position="34"/>
    </location>
</feature>
<organism evidence="2 3">
    <name type="scientific">Blastococcus aurantiacus</name>
    <dbReference type="NCBI Taxonomy" id="1550231"/>
    <lineage>
        <taxon>Bacteria</taxon>
        <taxon>Bacillati</taxon>
        <taxon>Actinomycetota</taxon>
        <taxon>Actinomycetes</taxon>
        <taxon>Geodermatophilales</taxon>
        <taxon>Geodermatophilaceae</taxon>
        <taxon>Blastococcus</taxon>
    </lineage>
</organism>